<keyword evidence="5" id="KW-0067">ATP-binding</keyword>
<feature type="compositionally biased region" description="Basic residues" evidence="7">
    <location>
        <begin position="42"/>
        <end position="52"/>
    </location>
</feature>
<feature type="domain" description="Helicase ATP-binding" evidence="8">
    <location>
        <begin position="208"/>
        <end position="378"/>
    </location>
</feature>
<dbReference type="Gene3D" id="3.40.50.300">
    <property type="entry name" value="P-loop containing nucleotide triphosphate hydrolases"/>
    <property type="match status" value="2"/>
</dbReference>
<sequence length="1014" mass="116085">MRLLTWRRFLDLLSVNARPAQITIPLAYSLEQNKPMSSYQNRRGRRYMRGGGRRNFGSSTGAGGDGDGDKGGEIDHARGYGPPPGLKGRDIGMWYAQRGRQRKRQQELIERPTVQMDMHRVEHIEKLLHDVQTEKDRKTRPQKSMSIIPPAEDDITFSYYGRSLEKNDRVDEDLKDALAEKKLRNQRYKKMMQFREKLPAFKKKQDLLDLIESSQVVVISGETGCGKTTQVAQFILDDYIEKGKGSMCRVVCTQPRRISAVSVAERVAEERGETVGSGMSVGYQIRLDCKLPRNQASILYCTTGILLKWLQGDPLLNGLSHVILDEVHEQNIICDFLIIILRDLLPLRPDMKLILMSATVNAEQFSSYYGNCPMETIPGFTFPVTEYWVEDVLEFTKYRPAPKPERFKKKHWRFIRGKRKREEELKMEQEYEANFNEYLQSIEGSYSPEVLEKIQNMDDEEIDYDLVVEVIRYIAINKEEGAILVFVPGWTDISKINDKLLRQTMFKSGPFIIIPLHSLMPTVNQRQIFQTPPAGTRKIIIATNIAETSITIEDVVHVVNTGKVKESNYDVKNNICTLKPEWISKAAAKQRRGRSGRVKPGFCYHLFTQLRAHMMADYQLPEMLRTPLEEVCLQIRLLKLGHIEEFLSKAMNPPPVQTIITAKYSLKQLNALDDEENLTPLGYHLAKLPVEPRIGKMILFAAMFCCLDPVLTIAASLSFKDPFIIPLGKEKEADAKRKLLSRNDQSDHMMLSYTFQGWEDAKQQGQRSQQNYCWDYFLSSNTLKMLDNMKTQFCEYLCNIGFVSNTQSKQAAANTNSDNVKLIKAVVCAGLYPNVAKIETQMSRKKAFSRGPRLSTQQDGRVNLHPKSVNCDQQLDGKWLIYHQKIRSNGIYLHDSSVIEPYPLLFFGGDITMGKDDTQDVIRVDDWIVFKASPTIATLVKKLRIELDELLESKITSPGITQWCHDNKEGKIMNAIVDLLTMEEDHDRQSTGFRGQSSTNYRGHSSHHKKWGGY</sequence>
<dbReference type="SMART" id="SM00487">
    <property type="entry name" value="DEXDc"/>
    <property type="match status" value="1"/>
</dbReference>
<evidence type="ECO:0000256" key="7">
    <source>
        <dbReference type="SAM" id="MobiDB-lite"/>
    </source>
</evidence>
<dbReference type="InterPro" id="IPR027417">
    <property type="entry name" value="P-loop_NTPase"/>
</dbReference>
<dbReference type="Pfam" id="PF07717">
    <property type="entry name" value="OB_NTP_bind"/>
    <property type="match status" value="1"/>
</dbReference>
<keyword evidence="4" id="KW-0347">Helicase</keyword>
<keyword evidence="6" id="KW-0694">RNA-binding</keyword>
<dbReference type="RefSeq" id="XP_002737580.2">
    <property type="nucleotide sequence ID" value="XM_002737534.2"/>
</dbReference>
<evidence type="ECO:0000256" key="2">
    <source>
        <dbReference type="ARBA" id="ARBA00022741"/>
    </source>
</evidence>
<gene>
    <name evidence="11" type="primary">LOC100369781</name>
</gene>
<dbReference type="PROSITE" id="PS51194">
    <property type="entry name" value="HELICASE_CTER"/>
    <property type="match status" value="1"/>
</dbReference>
<organism evidence="10 11">
    <name type="scientific">Saccoglossus kowalevskii</name>
    <name type="common">Acorn worm</name>
    <dbReference type="NCBI Taxonomy" id="10224"/>
    <lineage>
        <taxon>Eukaryota</taxon>
        <taxon>Metazoa</taxon>
        <taxon>Hemichordata</taxon>
        <taxon>Enteropneusta</taxon>
        <taxon>Harrimaniidae</taxon>
        <taxon>Saccoglossus</taxon>
    </lineage>
</organism>
<reference evidence="11" key="1">
    <citation type="submission" date="2025-08" db="UniProtKB">
        <authorList>
            <consortium name="RefSeq"/>
        </authorList>
    </citation>
    <scope>IDENTIFICATION</scope>
    <source>
        <tissue evidence="11">Testes</tissue>
    </source>
</reference>
<keyword evidence="10" id="KW-1185">Reference proteome</keyword>
<evidence type="ECO:0000256" key="4">
    <source>
        <dbReference type="ARBA" id="ARBA00022806"/>
    </source>
</evidence>
<evidence type="ECO:0000256" key="6">
    <source>
        <dbReference type="ARBA" id="ARBA00022884"/>
    </source>
</evidence>
<feature type="domain" description="Helicase C-terminal" evidence="9">
    <location>
        <begin position="469"/>
        <end position="639"/>
    </location>
</feature>
<dbReference type="Pfam" id="PF21010">
    <property type="entry name" value="HA2_C"/>
    <property type="match status" value="1"/>
</dbReference>
<dbReference type="Pfam" id="PF00270">
    <property type="entry name" value="DEAD"/>
    <property type="match status" value="1"/>
</dbReference>
<dbReference type="Pfam" id="PF00271">
    <property type="entry name" value="Helicase_C"/>
    <property type="match status" value="1"/>
</dbReference>
<feature type="region of interest" description="Disordered" evidence="7">
    <location>
        <begin position="988"/>
        <end position="1014"/>
    </location>
</feature>
<feature type="compositionally biased region" description="Basic residues" evidence="7">
    <location>
        <begin position="1004"/>
        <end position="1014"/>
    </location>
</feature>
<dbReference type="Pfam" id="PF04408">
    <property type="entry name" value="WHD_HA2"/>
    <property type="match status" value="1"/>
</dbReference>
<dbReference type="InterPro" id="IPR011545">
    <property type="entry name" value="DEAD/DEAH_box_helicase_dom"/>
</dbReference>
<dbReference type="Gene3D" id="1.20.120.1080">
    <property type="match status" value="1"/>
</dbReference>
<dbReference type="InterPro" id="IPR048333">
    <property type="entry name" value="HA2_WH"/>
</dbReference>
<proteinExistence type="predicted"/>
<evidence type="ECO:0000256" key="5">
    <source>
        <dbReference type="ARBA" id="ARBA00022840"/>
    </source>
</evidence>
<evidence type="ECO:0000259" key="8">
    <source>
        <dbReference type="PROSITE" id="PS51192"/>
    </source>
</evidence>
<dbReference type="SMART" id="SM00490">
    <property type="entry name" value="HELICc"/>
    <property type="match status" value="1"/>
</dbReference>
<protein>
    <recommendedName>
        <fullName evidence="1">RNA helicase</fullName>
        <ecNumber evidence="1">3.6.4.13</ecNumber>
    </recommendedName>
</protein>
<keyword evidence="2" id="KW-0547">Nucleotide-binding</keyword>
<feature type="compositionally biased region" description="Basic and acidic residues" evidence="7">
    <location>
        <begin position="67"/>
        <end position="78"/>
    </location>
</feature>
<evidence type="ECO:0000313" key="11">
    <source>
        <dbReference type="RefSeq" id="XP_002737580.2"/>
    </source>
</evidence>
<evidence type="ECO:0000256" key="3">
    <source>
        <dbReference type="ARBA" id="ARBA00022801"/>
    </source>
</evidence>
<name>A0ABM0GUF8_SACKO</name>
<dbReference type="InterPro" id="IPR011709">
    <property type="entry name" value="DEAD-box_helicase_OB_fold"/>
</dbReference>
<dbReference type="Proteomes" id="UP000694865">
    <property type="component" value="Unplaced"/>
</dbReference>
<dbReference type="InterPro" id="IPR001650">
    <property type="entry name" value="Helicase_C-like"/>
</dbReference>
<dbReference type="SUPFAM" id="SSF52540">
    <property type="entry name" value="P-loop containing nucleoside triphosphate hydrolases"/>
    <property type="match status" value="1"/>
</dbReference>
<dbReference type="PANTHER" id="PTHR18934">
    <property type="entry name" value="ATP-DEPENDENT RNA HELICASE"/>
    <property type="match status" value="1"/>
</dbReference>
<dbReference type="SMART" id="SM00847">
    <property type="entry name" value="HA2"/>
    <property type="match status" value="1"/>
</dbReference>
<dbReference type="EC" id="3.6.4.13" evidence="1"/>
<feature type="region of interest" description="Disordered" evidence="7">
    <location>
        <begin position="36"/>
        <end position="90"/>
    </location>
</feature>
<dbReference type="GeneID" id="100369781"/>
<dbReference type="CDD" id="cd18791">
    <property type="entry name" value="SF2_C_RHA"/>
    <property type="match status" value="1"/>
</dbReference>
<evidence type="ECO:0000256" key="1">
    <source>
        <dbReference type="ARBA" id="ARBA00012552"/>
    </source>
</evidence>
<evidence type="ECO:0000259" key="9">
    <source>
        <dbReference type="PROSITE" id="PS51194"/>
    </source>
</evidence>
<keyword evidence="3" id="KW-0378">Hydrolase</keyword>
<dbReference type="PROSITE" id="PS00690">
    <property type="entry name" value="DEAH_ATP_HELICASE"/>
    <property type="match status" value="1"/>
</dbReference>
<dbReference type="PANTHER" id="PTHR18934:SF237">
    <property type="entry name" value="ATP-DEPENDENT DNA_RNA HELICASE DHX36"/>
    <property type="match status" value="1"/>
</dbReference>
<accession>A0ABM0GUF8</accession>
<dbReference type="InterPro" id="IPR014001">
    <property type="entry name" value="Helicase_ATP-bd"/>
</dbReference>
<dbReference type="Pfam" id="PF26026">
    <property type="entry name" value="RNA_hel_CTD"/>
    <property type="match status" value="1"/>
</dbReference>
<feature type="compositionally biased region" description="Polar residues" evidence="7">
    <location>
        <begin position="990"/>
        <end position="1003"/>
    </location>
</feature>
<dbReference type="InterPro" id="IPR007502">
    <property type="entry name" value="Helicase-assoc_dom"/>
</dbReference>
<dbReference type="PROSITE" id="PS51192">
    <property type="entry name" value="HELICASE_ATP_BIND_1"/>
    <property type="match status" value="1"/>
</dbReference>
<evidence type="ECO:0000313" key="10">
    <source>
        <dbReference type="Proteomes" id="UP000694865"/>
    </source>
</evidence>
<feature type="compositionally biased region" description="Gly residues" evidence="7">
    <location>
        <begin position="53"/>
        <end position="65"/>
    </location>
</feature>
<dbReference type="InterPro" id="IPR002464">
    <property type="entry name" value="DNA/RNA_helicase_DEAH_CS"/>
</dbReference>
<dbReference type="InterPro" id="IPR059023">
    <property type="entry name" value="RNA_hel_CTD"/>
</dbReference>